<keyword evidence="1" id="KW-0812">Transmembrane</keyword>
<sequence length="698" mass="76655">MFDDWLSRIAFDPLLPWLWVILLVGLATAAALFATATRLRSDFQRLLAALFLGLALSGPQLVSEDRRPLPDTVLILKDASDSMQLGDRSDVANEAEITLRQRLSADGPIDIVSVTIPPNADGTRVALALTDALASVPSGRLGGVIALTDGQAHDVSAATATVMPEGVPFHALIIGDPDARDRRISAVTAPKFGVVGELASFELRVDDPGHEGERAQIEVRLNGERKARFPITIGQTLSVPLEIERRGRNTIEMSVVPAETGELTLNNNLFIAEISGIRDRMRVLLITGEPHIGGRSWRNLLKSDPSIDLVQFTILTQPRVKNTNAGDLELSLIQFPRRQLFEERLDDFDLIIFDQYQRRDIPRQNGMREPTIPSRYFSNIARYVEDGGALLVAAGPAFASEDSLYLTPLVSVLPTRPTGQTTTEPFRAELNDKGRLHPITRSFAGRDDQTWGPWFRAIENDPLAGNVLMEGPDGTPLFIIDRVGEGRVAMLMSDQAWLWAKGYEGGGPYQEMFRRTAHWLLGEPDLDAETLSARAENEQLIVERRTLDSAPDTAQIILPDGTASEIVMTEVEAGYYTGAMPLGGLGAYRLSHGSLSTIAAVGMLNPIEYAELLPTVDVLAPLSDATGGTTRMIGLSMDYMPDVRRIKTGALTGRNWIGVRDNDAYTVTRSKRRPLAPPFAFFLAFFAALAWGWWREAK</sequence>
<reference evidence="2" key="1">
    <citation type="journal article" date="2014" name="Int. J. Syst. Evol. Microbiol.">
        <title>Complete genome sequence of Corynebacterium casei LMG S-19264T (=DSM 44701T), isolated from a smear-ripened cheese.</title>
        <authorList>
            <consortium name="US DOE Joint Genome Institute (JGI-PGF)"/>
            <person name="Walter F."/>
            <person name="Albersmeier A."/>
            <person name="Kalinowski J."/>
            <person name="Ruckert C."/>
        </authorList>
    </citation>
    <scope>NUCLEOTIDE SEQUENCE</scope>
    <source>
        <strain evidence="2">KCTC 32513</strain>
    </source>
</reference>
<evidence type="ECO:0000313" key="3">
    <source>
        <dbReference type="Proteomes" id="UP000634004"/>
    </source>
</evidence>
<name>A0A8J3CN56_9PROT</name>
<organism evidence="2 3">
    <name type="scientific">Algimonas arctica</name>
    <dbReference type="NCBI Taxonomy" id="1479486"/>
    <lineage>
        <taxon>Bacteria</taxon>
        <taxon>Pseudomonadati</taxon>
        <taxon>Pseudomonadota</taxon>
        <taxon>Alphaproteobacteria</taxon>
        <taxon>Maricaulales</taxon>
        <taxon>Robiginitomaculaceae</taxon>
        <taxon>Algimonas</taxon>
    </lineage>
</organism>
<keyword evidence="1" id="KW-1133">Transmembrane helix</keyword>
<dbReference type="Proteomes" id="UP000634004">
    <property type="component" value="Unassembled WGS sequence"/>
</dbReference>
<accession>A0A8J3CN56</accession>
<gene>
    <name evidence="2" type="ORF">GCM10009069_01360</name>
</gene>
<reference evidence="2" key="2">
    <citation type="submission" date="2020-09" db="EMBL/GenBank/DDBJ databases">
        <authorList>
            <person name="Sun Q."/>
            <person name="Kim S."/>
        </authorList>
    </citation>
    <scope>NUCLEOTIDE SEQUENCE</scope>
    <source>
        <strain evidence="2">KCTC 32513</strain>
    </source>
</reference>
<dbReference type="EMBL" id="BMZH01000001">
    <property type="protein sequence ID" value="GHA81997.1"/>
    <property type="molecule type" value="Genomic_DNA"/>
</dbReference>
<feature type="transmembrane region" description="Helical" evidence="1">
    <location>
        <begin position="14"/>
        <end position="34"/>
    </location>
</feature>
<dbReference type="AlphaFoldDB" id="A0A8J3CN56"/>
<dbReference type="SUPFAM" id="SSF52317">
    <property type="entry name" value="Class I glutamine amidotransferase-like"/>
    <property type="match status" value="1"/>
</dbReference>
<dbReference type="PANTHER" id="PTHR37947">
    <property type="entry name" value="BLL2462 PROTEIN"/>
    <property type="match status" value="1"/>
</dbReference>
<proteinExistence type="predicted"/>
<dbReference type="Gene3D" id="3.40.50.880">
    <property type="match status" value="1"/>
</dbReference>
<keyword evidence="1" id="KW-0472">Membrane</keyword>
<evidence type="ECO:0000256" key="1">
    <source>
        <dbReference type="SAM" id="Phobius"/>
    </source>
</evidence>
<evidence type="ECO:0000313" key="2">
    <source>
        <dbReference type="EMBL" id="GHA81997.1"/>
    </source>
</evidence>
<dbReference type="PANTHER" id="PTHR37947:SF1">
    <property type="entry name" value="BLL2462 PROTEIN"/>
    <property type="match status" value="1"/>
</dbReference>
<feature type="transmembrane region" description="Helical" evidence="1">
    <location>
        <begin position="46"/>
        <end position="62"/>
    </location>
</feature>
<dbReference type="InterPro" id="IPR029062">
    <property type="entry name" value="Class_I_gatase-like"/>
</dbReference>
<protein>
    <submittedName>
        <fullName evidence="2">Membrane protein</fullName>
    </submittedName>
</protein>
<comment type="caution">
    <text evidence="2">The sequence shown here is derived from an EMBL/GenBank/DDBJ whole genome shotgun (WGS) entry which is preliminary data.</text>
</comment>
<feature type="transmembrane region" description="Helical" evidence="1">
    <location>
        <begin position="675"/>
        <end position="694"/>
    </location>
</feature>
<keyword evidence="3" id="KW-1185">Reference proteome</keyword>